<sequence>MAGTARLIRYLAVLGPAPENAETLSETASVATQGAPRAATLERFPSEDYEDVPLSPLLSTLPDFCFQEGLQRLDKKPSGPEFQAFVFSDHKGGRRFVACLIVHERTVTSEGQLYTPKALCLVSLYPCLELFRSLLADLVVAARSDRELSVKTGSLEFSERLVARLVSQIFFELPLPPSRHTMVGLTAGLREMTLLEPESLTRDFSFRPLVAFLSCSKLAQLFVLALLERKVVLNSQKLSPVLLVVIMEALRALLFPFDWEHTYLPMLPNSFRWALESPAPFLMGVCGKLAPSELPAEAKEKQAAGVGPQVVVFDLDSGKTIPEKPQVTVPSIIEQPVARLAPTHKWEQRSANQEYWAKYQAVSLSSSRPRTSSADAEASPTSARGRVRHRRSLSSTSCDSENDSDGNRSVSSGLTSGLLSGALGPAWNEEQERSFRQKVAAIFLEALVVLLHKCPEMHEGKEMPHQTLSKDERSEKALLEEFRQTNAWERFMALSSTSPRRQLFDQAIRLYGFWSQEPPESRKPLEHNLRDWVTRLYEPPQLICLSEALPLRCGPLQPHLPVRKLLQRLPRSKRSRFEAFGDLELSRFEAEIKKQEERSCLGLPRLGRLGRLGTLSARNDKPWIHEATARGSVAGGAQERALSSDAASGSRLCEECDGVVDPWRRGLDAVHACLRMTAKEGRAFRPEVLDFVALSPQSVLAYNIEAFRMYNKRRKKNVLTESTVLAAPVHVMQGKETSQSTGITVERLEAGGAVAWLRHFSRTARQMAEAENGVSALVMVQEEGVQVVPFGVNRQFCQKQNPEIRQIIVLLFGQDATNQDLALLKNACMEGCHVGPFHLSLPSWRQPHYAIGDLLMQHDRQELLPFLEDLRSVGEEEYREFQALFRKSITCIALAPRSRKSALVARFASFGDGTLSAQNWEQCAEPKEPRMTPTPPSEPPPPWLPRAPAPGSAWRPLNPGPVQRPAPCPDTAGSPPKRPKQPGHPPPQWQSQLKMPERPVPTKAEQTPSTLKQAFWEAASHGQVPEKVEQVPSQNGRVAPKQQQVPAKQLAAPKKTEQMPPNRLKQAFWRAPSNGQAVPSANGRVLPKQQMPSAVRPAVPKRAEQMPPGNRHEAPKQALQRALSPTKKAEQMPYSNGRALPKQQQMPSGRPAPTRDERTAAEGLPRVPQMKPPRPKQVIGQKWMQSRAPIRPSVPSLSAGAQTALKALGPPPKAMPRPVCDYE</sequence>
<evidence type="ECO:0000313" key="4">
    <source>
        <dbReference type="Proteomes" id="UP001178507"/>
    </source>
</evidence>
<feature type="compositionally biased region" description="Pro residues" evidence="1">
    <location>
        <begin position="932"/>
        <end position="948"/>
    </location>
</feature>
<accession>A0AA36I074</accession>
<dbReference type="GO" id="GO:0031410">
    <property type="term" value="C:cytoplasmic vesicle"/>
    <property type="evidence" value="ECO:0007669"/>
    <property type="project" value="TreeGrafter"/>
</dbReference>
<dbReference type="PANTHER" id="PTHR12296:SF21">
    <property type="entry name" value="DENN DOMAIN-CONTAINING PROTEIN 3"/>
    <property type="match status" value="1"/>
</dbReference>
<feature type="compositionally biased region" description="Polar residues" evidence="1">
    <location>
        <begin position="1031"/>
        <end position="1046"/>
    </location>
</feature>
<feature type="compositionally biased region" description="Pro residues" evidence="1">
    <location>
        <begin position="958"/>
        <end position="968"/>
    </location>
</feature>
<dbReference type="Pfam" id="PF02141">
    <property type="entry name" value="DENN"/>
    <property type="match status" value="1"/>
</dbReference>
<dbReference type="Proteomes" id="UP001178507">
    <property type="component" value="Unassembled WGS sequence"/>
</dbReference>
<evidence type="ECO:0000313" key="3">
    <source>
        <dbReference type="EMBL" id="CAJ1378626.1"/>
    </source>
</evidence>
<dbReference type="PANTHER" id="PTHR12296">
    <property type="entry name" value="DENN DOMAIN-CONTAINING PROTEIN 4"/>
    <property type="match status" value="1"/>
</dbReference>
<dbReference type="InterPro" id="IPR043153">
    <property type="entry name" value="DENN_C"/>
</dbReference>
<keyword evidence="4" id="KW-1185">Reference proteome</keyword>
<name>A0AA36I074_9DINO</name>
<dbReference type="Pfam" id="PF03456">
    <property type="entry name" value="uDENN"/>
    <property type="match status" value="1"/>
</dbReference>
<dbReference type="EMBL" id="CAUJNA010000557">
    <property type="protein sequence ID" value="CAJ1378626.1"/>
    <property type="molecule type" value="Genomic_DNA"/>
</dbReference>
<proteinExistence type="predicted"/>
<dbReference type="PROSITE" id="PS50211">
    <property type="entry name" value="DENN"/>
    <property type="match status" value="1"/>
</dbReference>
<protein>
    <recommendedName>
        <fullName evidence="2">UDENN domain-containing protein</fullName>
    </recommendedName>
</protein>
<feature type="domain" description="UDENN" evidence="2">
    <location>
        <begin position="22"/>
        <end position="429"/>
    </location>
</feature>
<organism evidence="3 4">
    <name type="scientific">Effrenium voratum</name>
    <dbReference type="NCBI Taxonomy" id="2562239"/>
    <lineage>
        <taxon>Eukaryota</taxon>
        <taxon>Sar</taxon>
        <taxon>Alveolata</taxon>
        <taxon>Dinophyceae</taxon>
        <taxon>Suessiales</taxon>
        <taxon>Symbiodiniaceae</taxon>
        <taxon>Effrenium</taxon>
    </lineage>
</organism>
<gene>
    <name evidence="3" type="ORF">EVOR1521_LOCUS7121</name>
</gene>
<dbReference type="InterPro" id="IPR005113">
    <property type="entry name" value="uDENN_dom"/>
</dbReference>
<reference evidence="3" key="1">
    <citation type="submission" date="2023-08" db="EMBL/GenBank/DDBJ databases">
        <authorList>
            <person name="Chen Y."/>
            <person name="Shah S."/>
            <person name="Dougan E. K."/>
            <person name="Thang M."/>
            <person name="Chan C."/>
        </authorList>
    </citation>
    <scope>NUCLEOTIDE SEQUENCE</scope>
</reference>
<evidence type="ECO:0000259" key="2">
    <source>
        <dbReference type="PROSITE" id="PS50211"/>
    </source>
</evidence>
<feature type="region of interest" description="Disordered" evidence="1">
    <location>
        <begin position="923"/>
        <end position="1061"/>
    </location>
</feature>
<dbReference type="Gene3D" id="3.40.50.11500">
    <property type="match status" value="1"/>
</dbReference>
<comment type="caution">
    <text evidence="3">The sequence shown here is derived from an EMBL/GenBank/DDBJ whole genome shotgun (WGS) entry which is preliminary data.</text>
</comment>
<dbReference type="GO" id="GO:0032483">
    <property type="term" value="P:regulation of Rab protein signal transduction"/>
    <property type="evidence" value="ECO:0007669"/>
    <property type="project" value="TreeGrafter"/>
</dbReference>
<dbReference type="InterPro" id="IPR037516">
    <property type="entry name" value="Tripartite_DENN"/>
</dbReference>
<dbReference type="InterPro" id="IPR001194">
    <property type="entry name" value="cDENN_dom"/>
</dbReference>
<dbReference type="InterPro" id="IPR051696">
    <property type="entry name" value="DENN_Domain_GEFs"/>
</dbReference>
<feature type="region of interest" description="Disordered" evidence="1">
    <location>
        <begin position="367"/>
        <end position="413"/>
    </location>
</feature>
<dbReference type="Gene3D" id="3.30.450.200">
    <property type="match status" value="1"/>
</dbReference>
<dbReference type="AlphaFoldDB" id="A0AA36I074"/>
<evidence type="ECO:0000256" key="1">
    <source>
        <dbReference type="SAM" id="MobiDB-lite"/>
    </source>
</evidence>
<dbReference type="SMART" id="SM00800">
    <property type="entry name" value="uDENN"/>
    <property type="match status" value="1"/>
</dbReference>
<dbReference type="SMART" id="SM00799">
    <property type="entry name" value="DENN"/>
    <property type="match status" value="1"/>
</dbReference>
<feature type="region of interest" description="Disordered" evidence="1">
    <location>
        <begin position="1073"/>
        <end position="1186"/>
    </location>
</feature>